<dbReference type="Proteomes" id="UP001149090">
    <property type="component" value="Unassembled WGS sequence"/>
</dbReference>
<dbReference type="PROSITE" id="PS51421">
    <property type="entry name" value="RAS"/>
    <property type="match status" value="1"/>
</dbReference>
<evidence type="ECO:0000313" key="3">
    <source>
        <dbReference type="Proteomes" id="UP001149090"/>
    </source>
</evidence>
<protein>
    <submittedName>
        <fullName evidence="2">Rab2a member ras oncogene family</fullName>
    </submittedName>
</protein>
<dbReference type="SMART" id="SM00176">
    <property type="entry name" value="RAN"/>
    <property type="match status" value="1"/>
</dbReference>
<dbReference type="InterPro" id="IPR001806">
    <property type="entry name" value="Small_GTPase"/>
</dbReference>
<evidence type="ECO:0000256" key="1">
    <source>
        <dbReference type="ARBA" id="ARBA00022741"/>
    </source>
</evidence>
<dbReference type="PRINTS" id="PR00449">
    <property type="entry name" value="RASTRNSFRMNG"/>
</dbReference>
<reference evidence="2" key="1">
    <citation type="submission" date="2022-10" db="EMBL/GenBank/DDBJ databases">
        <title>Novel sulphate-reducing endosymbionts in the free-living metamonad Anaeramoeba.</title>
        <authorList>
            <person name="Jerlstrom-Hultqvist J."/>
            <person name="Cepicka I."/>
            <person name="Gallot-Lavallee L."/>
            <person name="Salas-Leiva D."/>
            <person name="Curtis B.A."/>
            <person name="Zahonova K."/>
            <person name="Pipaliya S."/>
            <person name="Dacks J."/>
            <person name="Roger A.J."/>
        </authorList>
    </citation>
    <scope>NUCLEOTIDE SEQUENCE</scope>
    <source>
        <strain evidence="2">BMAN</strain>
    </source>
</reference>
<dbReference type="SMART" id="SM00173">
    <property type="entry name" value="RAS"/>
    <property type="match status" value="1"/>
</dbReference>
<dbReference type="SMART" id="SM00174">
    <property type="entry name" value="RHO"/>
    <property type="match status" value="1"/>
</dbReference>
<dbReference type="CDD" id="cd00154">
    <property type="entry name" value="Rab"/>
    <property type="match status" value="1"/>
</dbReference>
<keyword evidence="3" id="KW-1185">Reference proteome</keyword>
<dbReference type="InterPro" id="IPR005225">
    <property type="entry name" value="Small_GTP-bd"/>
</dbReference>
<name>A0A9Q0LVY9_ANAIG</name>
<accession>A0A9Q0LVY9</accession>
<dbReference type="NCBIfam" id="TIGR00231">
    <property type="entry name" value="small_GTP"/>
    <property type="match status" value="1"/>
</dbReference>
<dbReference type="PANTHER" id="PTHR47978">
    <property type="match status" value="1"/>
</dbReference>
<gene>
    <name evidence="2" type="ORF">M0811_05108</name>
</gene>
<dbReference type="EMBL" id="JAPDFW010000054">
    <property type="protein sequence ID" value="KAJ5078320.1"/>
    <property type="molecule type" value="Genomic_DNA"/>
</dbReference>
<dbReference type="GO" id="GO:0003924">
    <property type="term" value="F:GTPase activity"/>
    <property type="evidence" value="ECO:0007669"/>
    <property type="project" value="InterPro"/>
</dbReference>
<organism evidence="2 3">
    <name type="scientific">Anaeramoeba ignava</name>
    <name type="common">Anaerobic marine amoeba</name>
    <dbReference type="NCBI Taxonomy" id="1746090"/>
    <lineage>
        <taxon>Eukaryota</taxon>
        <taxon>Metamonada</taxon>
        <taxon>Anaeramoebidae</taxon>
        <taxon>Anaeramoeba</taxon>
    </lineage>
</organism>
<dbReference type="OMA" id="IPYWISE"/>
<dbReference type="InterPro" id="IPR027417">
    <property type="entry name" value="P-loop_NTPase"/>
</dbReference>
<dbReference type="PROSITE" id="PS51419">
    <property type="entry name" value="RAB"/>
    <property type="match status" value="1"/>
</dbReference>
<dbReference type="SUPFAM" id="SSF52540">
    <property type="entry name" value="P-loop containing nucleoside triphosphate hydrolases"/>
    <property type="match status" value="1"/>
</dbReference>
<dbReference type="FunFam" id="3.40.50.300:FF:001447">
    <property type="entry name" value="Ras-related protein Rab-1B"/>
    <property type="match status" value="1"/>
</dbReference>
<keyword evidence="1" id="KW-0547">Nucleotide-binding</keyword>
<dbReference type="GO" id="GO:0005525">
    <property type="term" value="F:GTP binding"/>
    <property type="evidence" value="ECO:0007669"/>
    <property type="project" value="InterPro"/>
</dbReference>
<dbReference type="Gene3D" id="3.40.50.300">
    <property type="entry name" value="P-loop containing nucleotide triphosphate hydrolases"/>
    <property type="match status" value="1"/>
</dbReference>
<proteinExistence type="predicted"/>
<comment type="caution">
    <text evidence="2">The sequence shown here is derived from an EMBL/GenBank/DDBJ whole genome shotgun (WGS) entry which is preliminary data.</text>
</comment>
<dbReference type="AlphaFoldDB" id="A0A9Q0LVY9"/>
<dbReference type="SMART" id="SM00175">
    <property type="entry name" value="RAB"/>
    <property type="match status" value="1"/>
</dbReference>
<evidence type="ECO:0000313" key="2">
    <source>
        <dbReference type="EMBL" id="KAJ5078320.1"/>
    </source>
</evidence>
<dbReference type="Pfam" id="PF00071">
    <property type="entry name" value="Ras"/>
    <property type="match status" value="1"/>
</dbReference>
<sequence>MENKKQITEIQKICLIGEKNCGKSTLVHKFLTGKFEELRATIGGFAQRKIPFGSIEVEIQIWDTYDQERFGKLAPMYYRGARAILVVFDITKYDTFLKADQWLKDSIENNSNPHIILIGNKSDLEFERKVETTEAEEYAKKVNAIYFETSSKNGQNVKEIFIEAAKFTLIDLEKNPEKVKMKDNEEMELKIYDPKIEKKSCCF</sequence>